<dbReference type="EMBL" id="UINC01003340">
    <property type="protein sequence ID" value="SVA05449.1"/>
    <property type="molecule type" value="Genomic_DNA"/>
</dbReference>
<comment type="similarity">
    <text evidence="1">Belongs to the short-chain dehydrogenases/reductases (SDR) family.</text>
</comment>
<dbReference type="GO" id="GO:0016616">
    <property type="term" value="F:oxidoreductase activity, acting on the CH-OH group of donors, NAD or NADP as acceptor"/>
    <property type="evidence" value="ECO:0007669"/>
    <property type="project" value="TreeGrafter"/>
</dbReference>
<dbReference type="PRINTS" id="PR00080">
    <property type="entry name" value="SDRFAMILY"/>
</dbReference>
<proteinExistence type="inferred from homology"/>
<evidence type="ECO:0008006" key="3">
    <source>
        <dbReference type="Google" id="ProtNLM"/>
    </source>
</evidence>
<dbReference type="SUPFAM" id="SSF51735">
    <property type="entry name" value="NAD(P)-binding Rossmann-fold domains"/>
    <property type="match status" value="1"/>
</dbReference>
<protein>
    <recommendedName>
        <fullName evidence="3">SDR family oxidoreductase</fullName>
    </recommendedName>
</protein>
<evidence type="ECO:0000256" key="1">
    <source>
        <dbReference type="ARBA" id="ARBA00006484"/>
    </source>
</evidence>
<gene>
    <name evidence="2" type="ORF">METZ01_LOCUS58303</name>
</gene>
<dbReference type="Pfam" id="PF13561">
    <property type="entry name" value="adh_short_C2"/>
    <property type="match status" value="1"/>
</dbReference>
<evidence type="ECO:0000313" key="2">
    <source>
        <dbReference type="EMBL" id="SVA05449.1"/>
    </source>
</evidence>
<dbReference type="PANTHER" id="PTHR42760">
    <property type="entry name" value="SHORT-CHAIN DEHYDROGENASES/REDUCTASES FAMILY MEMBER"/>
    <property type="match status" value="1"/>
</dbReference>
<name>A0A381SPP5_9ZZZZ</name>
<dbReference type="PRINTS" id="PR00081">
    <property type="entry name" value="GDHRDH"/>
</dbReference>
<dbReference type="InterPro" id="IPR020904">
    <property type="entry name" value="Sc_DH/Rdtase_CS"/>
</dbReference>
<dbReference type="AlphaFoldDB" id="A0A381SPP5"/>
<accession>A0A381SPP5</accession>
<dbReference type="FunFam" id="3.40.50.720:FF:000084">
    <property type="entry name" value="Short-chain dehydrogenase reductase"/>
    <property type="match status" value="1"/>
</dbReference>
<reference evidence="2" key="1">
    <citation type="submission" date="2018-05" db="EMBL/GenBank/DDBJ databases">
        <authorList>
            <person name="Lanie J.A."/>
            <person name="Ng W.-L."/>
            <person name="Kazmierczak K.M."/>
            <person name="Andrzejewski T.M."/>
            <person name="Davidsen T.M."/>
            <person name="Wayne K.J."/>
            <person name="Tettelin H."/>
            <person name="Glass J.I."/>
            <person name="Rusch D."/>
            <person name="Podicherti R."/>
            <person name="Tsui H.-C.T."/>
            <person name="Winkler M.E."/>
        </authorList>
    </citation>
    <scope>NUCLEOTIDE SEQUENCE</scope>
</reference>
<dbReference type="PROSITE" id="PS00061">
    <property type="entry name" value="ADH_SHORT"/>
    <property type="match status" value="1"/>
</dbReference>
<dbReference type="CDD" id="cd05233">
    <property type="entry name" value="SDR_c"/>
    <property type="match status" value="1"/>
</dbReference>
<dbReference type="InterPro" id="IPR036291">
    <property type="entry name" value="NAD(P)-bd_dom_sf"/>
</dbReference>
<sequence length="267" mass="27585">MSVTIDHSGARVLVTGSGAGIGREVARWFARAGATVAVVDARSDMADETVALIDEEGSGRAFAVVVDARDDQELERMVEESAGRLGGLDVAINNIGMLGPRGTAPLLDMDGERWRDVLDQNLVLTALCMRAEARVMVDGGAGVIINVSSGETTRPSPFLAGYGAAKAGINHLTGTAAVEWGPSGIRVLAIAPGTTLTETVSAVLSEEQGAAIAASNPLRRLGDHDELGRLAVFLASDLARNITGQLILADAGAHLSRDRPAIPGTGE</sequence>
<organism evidence="2">
    <name type="scientific">marine metagenome</name>
    <dbReference type="NCBI Taxonomy" id="408172"/>
    <lineage>
        <taxon>unclassified sequences</taxon>
        <taxon>metagenomes</taxon>
        <taxon>ecological metagenomes</taxon>
    </lineage>
</organism>
<dbReference type="InterPro" id="IPR002347">
    <property type="entry name" value="SDR_fam"/>
</dbReference>
<dbReference type="Gene3D" id="3.40.50.720">
    <property type="entry name" value="NAD(P)-binding Rossmann-like Domain"/>
    <property type="match status" value="1"/>
</dbReference>